<proteinExistence type="inferred from homology"/>
<dbReference type="GO" id="GO:0005743">
    <property type="term" value="C:mitochondrial inner membrane"/>
    <property type="evidence" value="ECO:0007669"/>
    <property type="project" value="UniProtKB-SubCell"/>
</dbReference>
<evidence type="ECO:0000256" key="6">
    <source>
        <dbReference type="ARBA" id="ARBA00022989"/>
    </source>
</evidence>
<keyword evidence="6 9" id="KW-1133">Transmembrane helix</keyword>
<gene>
    <name evidence="10" type="ORF">PV09_07753</name>
</gene>
<accession>A0A0D2A1Y6</accession>
<evidence type="ECO:0000256" key="8">
    <source>
        <dbReference type="ARBA" id="ARBA00023136"/>
    </source>
</evidence>
<name>A0A0D2A1Y6_9PEZI</name>
<protein>
    <recommendedName>
        <fullName evidence="9">Mitochondrial pyruvate carrier</fullName>
    </recommendedName>
</protein>
<dbReference type="EMBL" id="KN847560">
    <property type="protein sequence ID" value="KIW00773.1"/>
    <property type="molecule type" value="Genomic_DNA"/>
</dbReference>
<evidence type="ECO:0000256" key="9">
    <source>
        <dbReference type="RuleBase" id="RU363100"/>
    </source>
</evidence>
<dbReference type="Pfam" id="PF03650">
    <property type="entry name" value="MPC"/>
    <property type="match status" value="1"/>
</dbReference>
<comment type="subcellular location">
    <subcellularLocation>
        <location evidence="1 9">Mitochondrion inner membrane</location>
        <topology evidence="1 9">Multi-pass membrane protein</topology>
    </subcellularLocation>
</comment>
<evidence type="ECO:0000256" key="7">
    <source>
        <dbReference type="ARBA" id="ARBA00023128"/>
    </source>
</evidence>
<dbReference type="FunCoup" id="A0A0D2A1Y6">
    <property type="interactions" value="273"/>
</dbReference>
<dbReference type="HOGENOM" id="CLU_099502_0_0_1"/>
<evidence type="ECO:0000256" key="1">
    <source>
        <dbReference type="ARBA" id="ARBA00004448"/>
    </source>
</evidence>
<comment type="similarity">
    <text evidence="2 9">Belongs to the mitochondrial pyruvate carrier (MPC) (TC 2.A.105) family.</text>
</comment>
<dbReference type="STRING" id="253628.A0A0D2A1Y6"/>
<organism evidence="10 11">
    <name type="scientific">Verruconis gallopava</name>
    <dbReference type="NCBI Taxonomy" id="253628"/>
    <lineage>
        <taxon>Eukaryota</taxon>
        <taxon>Fungi</taxon>
        <taxon>Dikarya</taxon>
        <taxon>Ascomycota</taxon>
        <taxon>Pezizomycotina</taxon>
        <taxon>Dothideomycetes</taxon>
        <taxon>Pleosporomycetidae</taxon>
        <taxon>Venturiales</taxon>
        <taxon>Sympoventuriaceae</taxon>
        <taxon>Verruconis</taxon>
    </lineage>
</organism>
<evidence type="ECO:0000313" key="11">
    <source>
        <dbReference type="Proteomes" id="UP000053259"/>
    </source>
</evidence>
<comment type="function">
    <text evidence="9">Mediates the uptake of pyruvate into mitochondria.</text>
</comment>
<dbReference type="OrthoDB" id="869189at2759"/>
<reference evidence="10 11" key="1">
    <citation type="submission" date="2015-01" db="EMBL/GenBank/DDBJ databases">
        <title>The Genome Sequence of Ochroconis gallopava CBS43764.</title>
        <authorList>
            <consortium name="The Broad Institute Genomics Platform"/>
            <person name="Cuomo C."/>
            <person name="de Hoog S."/>
            <person name="Gorbushina A."/>
            <person name="Stielow B."/>
            <person name="Teixiera M."/>
            <person name="Abouelleil A."/>
            <person name="Chapman S.B."/>
            <person name="Priest M."/>
            <person name="Young S.K."/>
            <person name="Wortman J."/>
            <person name="Nusbaum C."/>
            <person name="Birren B."/>
        </authorList>
    </citation>
    <scope>NUCLEOTIDE SEQUENCE [LARGE SCALE GENOMIC DNA]</scope>
    <source>
        <strain evidence="10 11">CBS 43764</strain>
    </source>
</reference>
<evidence type="ECO:0000256" key="2">
    <source>
        <dbReference type="ARBA" id="ARBA00006416"/>
    </source>
</evidence>
<feature type="transmembrane region" description="Helical" evidence="9">
    <location>
        <begin position="116"/>
        <end position="136"/>
    </location>
</feature>
<evidence type="ECO:0000313" key="10">
    <source>
        <dbReference type="EMBL" id="KIW00773.1"/>
    </source>
</evidence>
<dbReference type="GeneID" id="27315726"/>
<dbReference type="RefSeq" id="XP_016210642.1">
    <property type="nucleotide sequence ID" value="XM_016361563.1"/>
</dbReference>
<evidence type="ECO:0000256" key="4">
    <source>
        <dbReference type="ARBA" id="ARBA00022692"/>
    </source>
</evidence>
<keyword evidence="8 9" id="KW-0472">Membrane</keyword>
<dbReference type="PANTHER" id="PTHR14154">
    <property type="entry name" value="UPF0041 BRAIN PROTEIN 44-RELATED"/>
    <property type="match status" value="1"/>
</dbReference>
<keyword evidence="7 9" id="KW-0496">Mitochondrion</keyword>
<keyword evidence="11" id="KW-1185">Reference proteome</keyword>
<sequence length="163" mass="17990">MSQRAGLRLLQASKQAGVRSSFRQAFFRRNASTAAEASPASTEGQSAFQKLWNSPVGPKTVHFWAPIMKWGIVLAGAADMARPAEKLSLTQNFALMCTGAIWTRWCLIIKPKNVFLATVNAFLFCVGATQVTRIALYRRSEKGKNAVEEAKEAVQEKVETLKQ</sequence>
<dbReference type="InterPro" id="IPR005336">
    <property type="entry name" value="MPC"/>
</dbReference>
<evidence type="ECO:0000256" key="5">
    <source>
        <dbReference type="ARBA" id="ARBA00022792"/>
    </source>
</evidence>
<keyword evidence="5 9" id="KW-0999">Mitochondrion inner membrane</keyword>
<comment type="caution">
    <text evidence="9">Lacks conserved residue(s) required for the propagation of feature annotation.</text>
</comment>
<dbReference type="InParanoid" id="A0A0D2A1Y6"/>
<evidence type="ECO:0000256" key="3">
    <source>
        <dbReference type="ARBA" id="ARBA00022448"/>
    </source>
</evidence>
<dbReference type="VEuPathDB" id="FungiDB:PV09_07753"/>
<dbReference type="Proteomes" id="UP000053259">
    <property type="component" value="Unassembled WGS sequence"/>
</dbReference>
<dbReference type="AlphaFoldDB" id="A0A0D2A1Y6"/>
<keyword evidence="3 9" id="KW-0813">Transport</keyword>
<dbReference type="GO" id="GO:0006850">
    <property type="term" value="P:pyruvate import into mitochondria"/>
    <property type="evidence" value="ECO:0007669"/>
    <property type="project" value="InterPro"/>
</dbReference>
<keyword evidence="4 9" id="KW-0812">Transmembrane</keyword>